<dbReference type="InterPro" id="IPR007867">
    <property type="entry name" value="GMC_OxRtase_C"/>
</dbReference>
<dbReference type="GO" id="GO:0016614">
    <property type="term" value="F:oxidoreductase activity, acting on CH-OH group of donors"/>
    <property type="evidence" value="ECO:0007669"/>
    <property type="project" value="InterPro"/>
</dbReference>
<feature type="region of interest" description="Disordered" evidence="5">
    <location>
        <begin position="123"/>
        <end position="147"/>
    </location>
</feature>
<dbReference type="EMBL" id="MQTW01000748">
    <property type="protein sequence ID" value="RYC79172.1"/>
    <property type="molecule type" value="Genomic_DNA"/>
</dbReference>
<gene>
    <name evidence="7" type="ORF">BFJ63_vAg17953</name>
</gene>
<dbReference type="InterPro" id="IPR036188">
    <property type="entry name" value="FAD/NAD-bd_sf"/>
</dbReference>
<evidence type="ECO:0000256" key="4">
    <source>
        <dbReference type="ARBA" id="ARBA00023002"/>
    </source>
</evidence>
<accession>A0A4Q2UYI2</accession>
<feature type="compositionally biased region" description="Polar residues" evidence="5">
    <location>
        <begin position="127"/>
        <end position="147"/>
    </location>
</feature>
<dbReference type="PANTHER" id="PTHR46056:SF12">
    <property type="entry name" value="LONG-CHAIN-ALCOHOL OXIDASE"/>
    <property type="match status" value="1"/>
</dbReference>
<dbReference type="AlphaFoldDB" id="A0A4Q2UYI2"/>
<protein>
    <recommendedName>
        <fullName evidence="6">Glucose-methanol-choline oxidoreductase C-terminal domain-containing protein</fullName>
    </recommendedName>
</protein>
<comment type="similarity">
    <text evidence="1">Belongs to the GMC oxidoreductase family.</text>
</comment>
<feature type="domain" description="Glucose-methanol-choline oxidoreductase C-terminal" evidence="6">
    <location>
        <begin position="120"/>
        <end position="188"/>
    </location>
</feature>
<proteinExistence type="inferred from homology"/>
<name>A0A4Q2UYI2_FUSOX</name>
<evidence type="ECO:0000256" key="1">
    <source>
        <dbReference type="ARBA" id="ARBA00010790"/>
    </source>
</evidence>
<keyword evidence="4" id="KW-0560">Oxidoreductase</keyword>
<evidence type="ECO:0000256" key="2">
    <source>
        <dbReference type="ARBA" id="ARBA00022630"/>
    </source>
</evidence>
<dbReference type="PANTHER" id="PTHR46056">
    <property type="entry name" value="LONG-CHAIN-ALCOHOL OXIDASE"/>
    <property type="match status" value="1"/>
</dbReference>
<organism evidence="7 8">
    <name type="scientific">Fusarium oxysporum f. sp. narcissi</name>
    <dbReference type="NCBI Taxonomy" id="451672"/>
    <lineage>
        <taxon>Eukaryota</taxon>
        <taxon>Fungi</taxon>
        <taxon>Dikarya</taxon>
        <taxon>Ascomycota</taxon>
        <taxon>Pezizomycotina</taxon>
        <taxon>Sordariomycetes</taxon>
        <taxon>Hypocreomycetidae</taxon>
        <taxon>Hypocreales</taxon>
        <taxon>Nectriaceae</taxon>
        <taxon>Fusarium</taxon>
        <taxon>Fusarium oxysporum species complex</taxon>
    </lineage>
</organism>
<evidence type="ECO:0000313" key="8">
    <source>
        <dbReference type="Proteomes" id="UP000290540"/>
    </source>
</evidence>
<sequence>MSLLWLNWTSGLDYKAILSKYRHMEMYMVLTRDQESGQIVCDPVHGNPRVIYSPSKFDSGNNLMGMVAMAKILYIQGAQEIHPTLPGLRPFIRAQGESPTSQDAAAGIEDERFQRWLKEMEAHGNRSPDTPFSSAHQRSSCRMSSTENDGVVDEYGKAWGCERLYVADASVLPSASGVNPMVTIMAIAERISSAIAEALVEETE</sequence>
<evidence type="ECO:0000256" key="3">
    <source>
        <dbReference type="ARBA" id="ARBA00022827"/>
    </source>
</evidence>
<dbReference type="Gene3D" id="3.50.50.60">
    <property type="entry name" value="FAD/NAD(P)-binding domain"/>
    <property type="match status" value="1"/>
</dbReference>
<keyword evidence="2" id="KW-0285">Flavoprotein</keyword>
<dbReference type="Pfam" id="PF05199">
    <property type="entry name" value="GMC_oxred_C"/>
    <property type="match status" value="1"/>
</dbReference>
<keyword evidence="3" id="KW-0274">FAD</keyword>
<evidence type="ECO:0000313" key="7">
    <source>
        <dbReference type="EMBL" id="RYC79172.1"/>
    </source>
</evidence>
<evidence type="ECO:0000259" key="6">
    <source>
        <dbReference type="Pfam" id="PF05199"/>
    </source>
</evidence>
<comment type="caution">
    <text evidence="7">The sequence shown here is derived from an EMBL/GenBank/DDBJ whole genome shotgun (WGS) entry which is preliminary data.</text>
</comment>
<dbReference type="SUPFAM" id="SSF51905">
    <property type="entry name" value="FAD/NAD(P)-binding domain"/>
    <property type="match status" value="1"/>
</dbReference>
<reference evidence="7 8" key="1">
    <citation type="submission" date="2016-12" db="EMBL/GenBank/DDBJ databases">
        <title>Draft genome sequence of Fusarium oxysporum causing rot on Narcissus.</title>
        <authorList>
            <person name="Armitage A.D."/>
            <person name="Taylor A."/>
            <person name="Clarkson J.P."/>
            <person name="Harrison R.J."/>
            <person name="Jackson A.C."/>
        </authorList>
    </citation>
    <scope>NUCLEOTIDE SEQUENCE [LARGE SCALE GENOMIC DNA]</scope>
    <source>
        <strain evidence="7 8">N139</strain>
    </source>
</reference>
<evidence type="ECO:0000256" key="5">
    <source>
        <dbReference type="SAM" id="MobiDB-lite"/>
    </source>
</evidence>
<dbReference type="Proteomes" id="UP000290540">
    <property type="component" value="Unassembled WGS sequence"/>
</dbReference>